<gene>
    <name evidence="3" type="primary">LOC115632922</name>
</gene>
<evidence type="ECO:0000313" key="2">
    <source>
        <dbReference type="Proteomes" id="UP000504634"/>
    </source>
</evidence>
<feature type="coiled-coil region" evidence="1">
    <location>
        <begin position="5"/>
        <end position="39"/>
    </location>
</feature>
<feature type="coiled-coil region" evidence="1">
    <location>
        <begin position="116"/>
        <end position="143"/>
    </location>
</feature>
<dbReference type="Proteomes" id="UP000504634">
    <property type="component" value="Unplaced"/>
</dbReference>
<sequence>MPKPQDRSKSKQARLEQEVELLRHELATLRFDSDELQEKHSAHLRHCGGGEDCRQLQNTALTQAKRIKNQDIYIAFLEEQIRQTRTKYEQKIGSVKVSANLLDVELKKVRKQLHDISSKAQQVDKLEQKLHGLQQKLKRRDTIIEHYNSQHTDIMAIIHELQSRIGTIKPSRTMGTQTIQDLEKEKEEDNHLEVAGTDETLDVQLANEFSFAFGMGYNTTTNFANLTSALKNKLKVHAASSTGQCGKPN</sequence>
<dbReference type="OrthoDB" id="7866449at2759"/>
<dbReference type="GeneID" id="115632922"/>
<evidence type="ECO:0000313" key="3">
    <source>
        <dbReference type="RefSeq" id="XP_030386074.1"/>
    </source>
</evidence>
<name>A0A6J2UCF4_DROLE</name>
<dbReference type="RefSeq" id="XP_030386074.1">
    <property type="nucleotide sequence ID" value="XM_030530214.1"/>
</dbReference>
<keyword evidence="1" id="KW-0175">Coiled coil</keyword>
<keyword evidence="2" id="KW-1185">Reference proteome</keyword>
<protein>
    <submittedName>
        <fullName evidence="3">Uncharacterized protein LOC115632922</fullName>
    </submittedName>
</protein>
<reference evidence="3" key="1">
    <citation type="submission" date="2025-08" db="UniProtKB">
        <authorList>
            <consortium name="RefSeq"/>
        </authorList>
    </citation>
    <scope>IDENTIFICATION</scope>
    <source>
        <strain evidence="3">11010-0011.00</strain>
        <tissue evidence="3">Whole body</tissue>
    </source>
</reference>
<evidence type="ECO:0000256" key="1">
    <source>
        <dbReference type="SAM" id="Coils"/>
    </source>
</evidence>
<accession>A0A6J2UCF4</accession>
<organism evidence="2 3">
    <name type="scientific">Drosophila lebanonensis</name>
    <name type="common">Fruit fly</name>
    <name type="synonym">Scaptodrosophila lebanonensis</name>
    <dbReference type="NCBI Taxonomy" id="7225"/>
    <lineage>
        <taxon>Eukaryota</taxon>
        <taxon>Metazoa</taxon>
        <taxon>Ecdysozoa</taxon>
        <taxon>Arthropoda</taxon>
        <taxon>Hexapoda</taxon>
        <taxon>Insecta</taxon>
        <taxon>Pterygota</taxon>
        <taxon>Neoptera</taxon>
        <taxon>Endopterygota</taxon>
        <taxon>Diptera</taxon>
        <taxon>Brachycera</taxon>
        <taxon>Muscomorpha</taxon>
        <taxon>Ephydroidea</taxon>
        <taxon>Drosophilidae</taxon>
        <taxon>Scaptodrosophila</taxon>
    </lineage>
</organism>
<proteinExistence type="predicted"/>
<dbReference type="AlphaFoldDB" id="A0A6J2UCF4"/>